<accession>A0A2N9FCI2</accession>
<feature type="region of interest" description="Disordered" evidence="1">
    <location>
        <begin position="27"/>
        <end position="177"/>
    </location>
</feature>
<reference evidence="2" key="1">
    <citation type="submission" date="2018-02" db="EMBL/GenBank/DDBJ databases">
        <authorList>
            <person name="Cohen D.B."/>
            <person name="Kent A.D."/>
        </authorList>
    </citation>
    <scope>NUCLEOTIDE SEQUENCE</scope>
</reference>
<gene>
    <name evidence="2" type="ORF">FSB_LOCUS16488</name>
</gene>
<dbReference type="EMBL" id="OIVN01001004">
    <property type="protein sequence ID" value="SPC88606.1"/>
    <property type="molecule type" value="Genomic_DNA"/>
</dbReference>
<feature type="compositionally biased region" description="Basic and acidic residues" evidence="1">
    <location>
        <begin position="105"/>
        <end position="117"/>
    </location>
</feature>
<evidence type="ECO:0000313" key="2">
    <source>
        <dbReference type="EMBL" id="SPC88606.1"/>
    </source>
</evidence>
<evidence type="ECO:0000256" key="1">
    <source>
        <dbReference type="SAM" id="MobiDB-lite"/>
    </source>
</evidence>
<feature type="compositionally biased region" description="Acidic residues" evidence="1">
    <location>
        <begin position="143"/>
        <end position="170"/>
    </location>
</feature>
<dbReference type="AlphaFoldDB" id="A0A2N9FCI2"/>
<proteinExistence type="predicted"/>
<organism evidence="2">
    <name type="scientific">Fagus sylvatica</name>
    <name type="common">Beechnut</name>
    <dbReference type="NCBI Taxonomy" id="28930"/>
    <lineage>
        <taxon>Eukaryota</taxon>
        <taxon>Viridiplantae</taxon>
        <taxon>Streptophyta</taxon>
        <taxon>Embryophyta</taxon>
        <taxon>Tracheophyta</taxon>
        <taxon>Spermatophyta</taxon>
        <taxon>Magnoliopsida</taxon>
        <taxon>eudicotyledons</taxon>
        <taxon>Gunneridae</taxon>
        <taxon>Pentapetalae</taxon>
        <taxon>rosids</taxon>
        <taxon>fabids</taxon>
        <taxon>Fagales</taxon>
        <taxon>Fagaceae</taxon>
        <taxon>Fagus</taxon>
    </lineage>
</organism>
<name>A0A2N9FCI2_FAGSY</name>
<feature type="compositionally biased region" description="Acidic residues" evidence="1">
    <location>
        <begin position="58"/>
        <end position="83"/>
    </location>
</feature>
<protein>
    <submittedName>
        <fullName evidence="2">Uncharacterized protein</fullName>
    </submittedName>
</protein>
<feature type="compositionally biased region" description="Basic and acidic residues" evidence="1">
    <location>
        <begin position="37"/>
        <end position="54"/>
    </location>
</feature>
<sequence length="177" mass="20121">MTVSKVVKIGIRIVGSYDPMIPHIEKEPNRGRIAHPNRIDDKRVNPSSARREISIEDLSSDDEWLATEDVGDVGDDHDDDDDLFDRVAQHSPYNLIDEDDEGDDEGIRTTEKGKDMAVHQVSDESNDDSDPPPGFERYRDFDDLLMDADAGQDNDDEMDSLDSDYDDYDDMNLRIDD</sequence>